<feature type="non-terminal residue" evidence="1">
    <location>
        <position position="1"/>
    </location>
</feature>
<accession>A0A381V5M8</accession>
<proteinExistence type="predicted"/>
<gene>
    <name evidence="1" type="ORF">METZ01_LOCUS88526</name>
</gene>
<sequence>VVGESILAGDLQDERTRVEGFHHLATQVVTWLAWSAGHHDLEHPAFFRQNDLVSCWGGPNVNQVTRRTRVVPTGRYVIRGRMHACDDLVVTVKGGDMHMDRYDVLAELMASDVGIGRDDEVEIFLGGAPLGDGVPWLPLPSGSSMLNIREYYWTWTAEEPAVMTVHRLDTVGISPEALTGADVAEMLDEAATIVEQSMRYWAEWMETQRDQVGVNSMGAPYPSDGGSSFIRYGFGFYELQEDEVFLIESEIAECAYWDIQLYTPMWFESPDFANRVTSLNHTQAHLSSDGRFRAVVAHSDPGVPNWLDTSGRPSGMVTYRWIRGLDAPAARGRVISLAELADHLPVDTPTVTPAKRADEIAVRQEHVAWRYRT</sequence>
<protein>
    <recommendedName>
        <fullName evidence="2">DUF1214 domain-containing protein</fullName>
    </recommendedName>
</protein>
<dbReference type="AlphaFoldDB" id="A0A381V5M8"/>
<evidence type="ECO:0008006" key="2">
    <source>
        <dbReference type="Google" id="ProtNLM"/>
    </source>
</evidence>
<reference evidence="1" key="1">
    <citation type="submission" date="2018-05" db="EMBL/GenBank/DDBJ databases">
        <authorList>
            <person name="Lanie J.A."/>
            <person name="Ng W.-L."/>
            <person name="Kazmierczak K.M."/>
            <person name="Andrzejewski T.M."/>
            <person name="Davidsen T.M."/>
            <person name="Wayne K.J."/>
            <person name="Tettelin H."/>
            <person name="Glass J.I."/>
            <person name="Rusch D."/>
            <person name="Podicherti R."/>
            <person name="Tsui H.-C.T."/>
            <person name="Winkler M.E."/>
        </authorList>
    </citation>
    <scope>NUCLEOTIDE SEQUENCE</scope>
</reference>
<evidence type="ECO:0000313" key="1">
    <source>
        <dbReference type="EMBL" id="SVA35672.1"/>
    </source>
</evidence>
<organism evidence="1">
    <name type="scientific">marine metagenome</name>
    <dbReference type="NCBI Taxonomy" id="408172"/>
    <lineage>
        <taxon>unclassified sequences</taxon>
        <taxon>metagenomes</taxon>
        <taxon>ecological metagenomes</taxon>
    </lineage>
</organism>
<name>A0A381V5M8_9ZZZZ</name>
<dbReference type="EMBL" id="UINC01007920">
    <property type="protein sequence ID" value="SVA35672.1"/>
    <property type="molecule type" value="Genomic_DNA"/>
</dbReference>